<dbReference type="Pfam" id="PF00672">
    <property type="entry name" value="HAMP"/>
    <property type="match status" value="1"/>
</dbReference>
<keyword evidence="8 10" id="KW-0472">Membrane</keyword>
<feature type="domain" description="Histidine kinase" evidence="11">
    <location>
        <begin position="322"/>
        <end position="538"/>
    </location>
</feature>
<dbReference type="EMBL" id="CP003108">
    <property type="protein sequence ID" value="AET70373.1"/>
    <property type="molecule type" value="Genomic_DNA"/>
</dbReference>
<reference evidence="14" key="1">
    <citation type="submission" date="2011-11" db="EMBL/GenBank/DDBJ databases">
        <title>Complete sequence of Desulfosporosinus orientis DSM 765.</title>
        <authorList>
            <person name="Lucas S."/>
            <person name="Han J."/>
            <person name="Lapidus A."/>
            <person name="Cheng J.-F."/>
            <person name="Goodwin L."/>
            <person name="Pitluck S."/>
            <person name="Peters L."/>
            <person name="Ovchinnikova G."/>
            <person name="Teshima H."/>
            <person name="Detter J.C."/>
            <person name="Han C."/>
            <person name="Tapia R."/>
            <person name="Land M."/>
            <person name="Hauser L."/>
            <person name="Kyrpides N."/>
            <person name="Ivanova N."/>
            <person name="Pagani I."/>
            <person name="Pester M."/>
            <person name="Spring S."/>
            <person name="Ollivier B."/>
            <person name="Rattei T."/>
            <person name="Klenk H.-P."/>
            <person name="Wagner M."/>
            <person name="Loy A."/>
            <person name="Woyke T."/>
        </authorList>
    </citation>
    <scope>NUCLEOTIDE SEQUENCE [LARGE SCALE GENOMIC DNA]</scope>
    <source>
        <strain evidence="14">ATCC 19365 / DSM 765 / NCIMB 8382 / VKM B-1628</strain>
    </source>
</reference>
<dbReference type="GO" id="GO:0016036">
    <property type="term" value="P:cellular response to phosphate starvation"/>
    <property type="evidence" value="ECO:0007669"/>
    <property type="project" value="TreeGrafter"/>
</dbReference>
<dbReference type="AlphaFoldDB" id="G7WJ61"/>
<evidence type="ECO:0000256" key="3">
    <source>
        <dbReference type="ARBA" id="ARBA00012438"/>
    </source>
</evidence>
<dbReference type="InterPro" id="IPR036097">
    <property type="entry name" value="HisK_dim/P_sf"/>
</dbReference>
<dbReference type="FunFam" id="3.30.565.10:FF:000006">
    <property type="entry name" value="Sensor histidine kinase WalK"/>
    <property type="match status" value="1"/>
</dbReference>
<evidence type="ECO:0000256" key="7">
    <source>
        <dbReference type="ARBA" id="ARBA00023012"/>
    </source>
</evidence>
<comment type="subcellular location">
    <subcellularLocation>
        <location evidence="2">Membrane</location>
    </subcellularLocation>
</comment>
<dbReference type="InterPro" id="IPR005467">
    <property type="entry name" value="His_kinase_dom"/>
</dbReference>
<dbReference type="PANTHER" id="PTHR45453">
    <property type="entry name" value="PHOSPHATE REGULON SENSOR PROTEIN PHOR"/>
    <property type="match status" value="1"/>
</dbReference>
<evidence type="ECO:0000256" key="8">
    <source>
        <dbReference type="ARBA" id="ARBA00023136"/>
    </source>
</evidence>
<keyword evidence="7" id="KW-0902">Two-component regulatory system</keyword>
<dbReference type="Gene3D" id="6.10.340.10">
    <property type="match status" value="1"/>
</dbReference>
<comment type="catalytic activity">
    <reaction evidence="1">
        <text>ATP + protein L-histidine = ADP + protein N-phospho-L-histidine.</text>
        <dbReference type="EC" id="2.7.13.3"/>
    </reaction>
</comment>
<dbReference type="Pfam" id="PF02518">
    <property type="entry name" value="HATPase_c"/>
    <property type="match status" value="1"/>
</dbReference>
<dbReference type="SMART" id="SM00388">
    <property type="entry name" value="HisKA"/>
    <property type="match status" value="1"/>
</dbReference>
<dbReference type="Gene3D" id="3.30.565.10">
    <property type="entry name" value="Histidine kinase-like ATPase, C-terminal domain"/>
    <property type="match status" value="1"/>
</dbReference>
<keyword evidence="10" id="KW-1133">Transmembrane helix</keyword>
<dbReference type="CDD" id="cd00082">
    <property type="entry name" value="HisKA"/>
    <property type="match status" value="1"/>
</dbReference>
<dbReference type="PATRIC" id="fig|768706.3.peg.5066"/>
<keyword evidence="6 13" id="KW-0418">Kinase</keyword>
<evidence type="ECO:0000256" key="1">
    <source>
        <dbReference type="ARBA" id="ARBA00000085"/>
    </source>
</evidence>
<dbReference type="STRING" id="768706.Desor_4980"/>
<dbReference type="InterPro" id="IPR003661">
    <property type="entry name" value="HisK_dim/P_dom"/>
</dbReference>
<dbReference type="SMART" id="SM00387">
    <property type="entry name" value="HATPase_c"/>
    <property type="match status" value="1"/>
</dbReference>
<dbReference type="SUPFAM" id="SSF47384">
    <property type="entry name" value="Homodimeric domain of signal transducing histidine kinase"/>
    <property type="match status" value="1"/>
</dbReference>
<keyword evidence="5" id="KW-0808">Transferase</keyword>
<gene>
    <name evidence="13" type="ordered locus">Desor_4980</name>
</gene>
<dbReference type="FunFam" id="1.10.287.130:FF:000001">
    <property type="entry name" value="Two-component sensor histidine kinase"/>
    <property type="match status" value="1"/>
</dbReference>
<evidence type="ECO:0000256" key="5">
    <source>
        <dbReference type="ARBA" id="ARBA00022679"/>
    </source>
</evidence>
<evidence type="ECO:0000259" key="11">
    <source>
        <dbReference type="PROSITE" id="PS50109"/>
    </source>
</evidence>
<evidence type="ECO:0000256" key="6">
    <source>
        <dbReference type="ARBA" id="ARBA00022777"/>
    </source>
</evidence>
<protein>
    <recommendedName>
        <fullName evidence="3">histidine kinase</fullName>
        <ecNumber evidence="3">2.7.13.3</ecNumber>
    </recommendedName>
</protein>
<dbReference type="SMART" id="SM00304">
    <property type="entry name" value="HAMP"/>
    <property type="match status" value="1"/>
</dbReference>
<dbReference type="CDD" id="cd06225">
    <property type="entry name" value="HAMP"/>
    <property type="match status" value="1"/>
</dbReference>
<organism evidence="13 14">
    <name type="scientific">Desulfosporosinus orientis (strain ATCC 19365 / DSM 765 / NCIMB 8382 / VKM B-1628 / Singapore I)</name>
    <name type="common">Desulfotomaculum orientis</name>
    <dbReference type="NCBI Taxonomy" id="768706"/>
    <lineage>
        <taxon>Bacteria</taxon>
        <taxon>Bacillati</taxon>
        <taxon>Bacillota</taxon>
        <taxon>Clostridia</taxon>
        <taxon>Eubacteriales</taxon>
        <taxon>Desulfitobacteriaceae</taxon>
        <taxon>Desulfosporosinus</taxon>
    </lineage>
</organism>
<evidence type="ECO:0000256" key="10">
    <source>
        <dbReference type="SAM" id="Phobius"/>
    </source>
</evidence>
<evidence type="ECO:0000259" key="12">
    <source>
        <dbReference type="PROSITE" id="PS50885"/>
    </source>
</evidence>
<keyword evidence="14" id="KW-1185">Reference proteome</keyword>
<proteinExistence type="predicted"/>
<dbReference type="InterPro" id="IPR003594">
    <property type="entry name" value="HATPase_dom"/>
</dbReference>
<feature type="transmembrane region" description="Helical" evidence="10">
    <location>
        <begin position="220"/>
        <end position="240"/>
    </location>
</feature>
<keyword evidence="4" id="KW-0597">Phosphoprotein</keyword>
<feature type="transmembrane region" description="Helical" evidence="10">
    <location>
        <begin position="9"/>
        <end position="37"/>
    </location>
</feature>
<feature type="domain" description="HAMP" evidence="12">
    <location>
        <begin position="241"/>
        <end position="293"/>
    </location>
</feature>
<accession>G7WJ61</accession>
<dbReference type="KEGG" id="dor:Desor_4980"/>
<dbReference type="PANTHER" id="PTHR45453:SF3">
    <property type="entry name" value="HISTIDINE KINASE"/>
    <property type="match status" value="1"/>
</dbReference>
<name>G7WJ61_DESOD</name>
<keyword evidence="9" id="KW-0175">Coiled coil</keyword>
<dbReference type="PROSITE" id="PS50109">
    <property type="entry name" value="HIS_KIN"/>
    <property type="match status" value="1"/>
</dbReference>
<dbReference type="InterPro" id="IPR050351">
    <property type="entry name" value="BphY/WalK/GraS-like"/>
</dbReference>
<dbReference type="PROSITE" id="PS50885">
    <property type="entry name" value="HAMP"/>
    <property type="match status" value="1"/>
</dbReference>
<dbReference type="eggNOG" id="COG5002">
    <property type="taxonomic scope" value="Bacteria"/>
</dbReference>
<evidence type="ECO:0000313" key="13">
    <source>
        <dbReference type="EMBL" id="AET70373.1"/>
    </source>
</evidence>
<dbReference type="InterPro" id="IPR036890">
    <property type="entry name" value="HATPase_C_sf"/>
</dbReference>
<dbReference type="HOGENOM" id="CLU_000445_89_6_9"/>
<dbReference type="InterPro" id="IPR004358">
    <property type="entry name" value="Sig_transdc_His_kin-like_C"/>
</dbReference>
<dbReference type="GO" id="GO:0005886">
    <property type="term" value="C:plasma membrane"/>
    <property type="evidence" value="ECO:0007669"/>
    <property type="project" value="TreeGrafter"/>
</dbReference>
<dbReference type="InterPro" id="IPR003660">
    <property type="entry name" value="HAMP_dom"/>
</dbReference>
<dbReference type="SUPFAM" id="SSF158472">
    <property type="entry name" value="HAMP domain-like"/>
    <property type="match status" value="1"/>
</dbReference>
<dbReference type="EC" id="2.7.13.3" evidence="3"/>
<dbReference type="SUPFAM" id="SSF55874">
    <property type="entry name" value="ATPase domain of HSP90 chaperone/DNA topoisomerase II/histidine kinase"/>
    <property type="match status" value="1"/>
</dbReference>
<dbReference type="Pfam" id="PF00512">
    <property type="entry name" value="HisKA"/>
    <property type="match status" value="1"/>
</dbReference>
<feature type="coiled-coil region" evidence="9">
    <location>
        <begin position="285"/>
        <end position="312"/>
    </location>
</feature>
<dbReference type="GO" id="GO:0004721">
    <property type="term" value="F:phosphoprotein phosphatase activity"/>
    <property type="evidence" value="ECO:0007669"/>
    <property type="project" value="TreeGrafter"/>
</dbReference>
<evidence type="ECO:0000256" key="2">
    <source>
        <dbReference type="ARBA" id="ARBA00004370"/>
    </source>
</evidence>
<dbReference type="Gene3D" id="1.10.287.130">
    <property type="match status" value="1"/>
</dbReference>
<dbReference type="Proteomes" id="UP000006346">
    <property type="component" value="Chromosome"/>
</dbReference>
<dbReference type="GO" id="GO:0000155">
    <property type="term" value="F:phosphorelay sensor kinase activity"/>
    <property type="evidence" value="ECO:0007669"/>
    <property type="project" value="InterPro"/>
</dbReference>
<keyword evidence="10" id="KW-0812">Transmembrane</keyword>
<sequence length="540" mass="62368">MIKSIRVKLFIICTIFLSFFILASIMINVQFIGNYYFFRYKSTILDMYKIVNAYYSKQPENMESVFEYATRNEGLNCVIINEDTMVIKYISANGNEHAGDVIHRNFIDIIDDNINKINNKYYYEIVDNPNLISGTEKLMPPNSPKSGKNMLLPRYDQENDLNSYPFLNEKSNSSNMHDQVDIPDLIENIIFIKRLDAGNILMIRKPLRELMYSAKIANELYIIVGFVMLFLGSLASFIFSQKITKPIIDMSHIAKNISNLKFDKKYDVKTNDEIGELGKSINLISDELDKSIQELTVANEMLKEDVKRKQQIDDMRKTFISSVSHELKTPIGIIKGYAEGLMLNVVDSEEKRTKYSEIIVDESDKMGKMVGQLLDISYMESEIFQLEKSIFNIAVLVDEIVGKYKHIMNQKGIELFVDNDRDYFVKADYIRIEQVLKNYIANAINHVDSKKKIQIRIENADQNMRVFVANTGKKLSDEDTKKIWDSFYKSDKARSRQYGGTGLGLYIVRSIIEKHKGSYGVTNKEDGVEFWFELPNCPLC</sequence>
<evidence type="ECO:0000256" key="4">
    <source>
        <dbReference type="ARBA" id="ARBA00022553"/>
    </source>
</evidence>
<evidence type="ECO:0000313" key="14">
    <source>
        <dbReference type="Proteomes" id="UP000006346"/>
    </source>
</evidence>
<reference evidence="13 14" key="2">
    <citation type="journal article" date="2012" name="J. Bacteriol.">
        <title>Complete genome sequences of Desulfosporosinus orientis DSM765T, Desulfosporosinus youngiae DSM17734T, Desulfosporosinus meridiei DSM13257T, and Desulfosporosinus acidiphilus DSM22704T.</title>
        <authorList>
            <person name="Pester M."/>
            <person name="Brambilla E."/>
            <person name="Alazard D."/>
            <person name="Rattei T."/>
            <person name="Weinmaier T."/>
            <person name="Han J."/>
            <person name="Lucas S."/>
            <person name="Lapidus A."/>
            <person name="Cheng J.F."/>
            <person name="Goodwin L."/>
            <person name="Pitluck S."/>
            <person name="Peters L."/>
            <person name="Ovchinnikova G."/>
            <person name="Teshima H."/>
            <person name="Detter J.C."/>
            <person name="Han C.S."/>
            <person name="Tapia R."/>
            <person name="Land M.L."/>
            <person name="Hauser L."/>
            <person name="Kyrpides N.C."/>
            <person name="Ivanova N.N."/>
            <person name="Pagani I."/>
            <person name="Huntmann M."/>
            <person name="Wei C.L."/>
            <person name="Davenport K.W."/>
            <person name="Daligault H."/>
            <person name="Chain P.S."/>
            <person name="Chen A."/>
            <person name="Mavromatis K."/>
            <person name="Markowitz V."/>
            <person name="Szeto E."/>
            <person name="Mikhailova N."/>
            <person name="Pati A."/>
            <person name="Wagner M."/>
            <person name="Woyke T."/>
            <person name="Ollivier B."/>
            <person name="Klenk H.P."/>
            <person name="Spring S."/>
            <person name="Loy A."/>
        </authorList>
    </citation>
    <scope>NUCLEOTIDE SEQUENCE [LARGE SCALE GENOMIC DNA]</scope>
    <source>
        <strain evidence="14">ATCC 19365 / DSM 765 / NCIMB 8382 / VKM B-1628</strain>
    </source>
</reference>
<evidence type="ECO:0000256" key="9">
    <source>
        <dbReference type="SAM" id="Coils"/>
    </source>
</evidence>
<dbReference type="PRINTS" id="PR00344">
    <property type="entry name" value="BCTRLSENSOR"/>
</dbReference>